<dbReference type="PROSITE" id="PS50157">
    <property type="entry name" value="ZINC_FINGER_C2H2_2"/>
    <property type="match status" value="5"/>
</dbReference>
<feature type="region of interest" description="Disordered" evidence="8">
    <location>
        <begin position="858"/>
        <end position="892"/>
    </location>
</feature>
<evidence type="ECO:0000256" key="4">
    <source>
        <dbReference type="ARBA" id="ARBA00022771"/>
    </source>
</evidence>
<feature type="region of interest" description="Disordered" evidence="8">
    <location>
        <begin position="734"/>
        <end position="801"/>
    </location>
</feature>
<feature type="domain" description="C2H2-type" evidence="9">
    <location>
        <begin position="502"/>
        <end position="527"/>
    </location>
</feature>
<dbReference type="Gene3D" id="3.30.160.60">
    <property type="entry name" value="Classic Zinc Finger"/>
    <property type="match status" value="5"/>
</dbReference>
<feature type="compositionally biased region" description="Basic and acidic residues" evidence="8">
    <location>
        <begin position="540"/>
        <end position="550"/>
    </location>
</feature>
<evidence type="ECO:0000313" key="10">
    <source>
        <dbReference type="EnsemblMetazoa" id="CLYHEMP023152.1"/>
    </source>
</evidence>
<feature type="compositionally biased region" description="Polar residues" evidence="8">
    <location>
        <begin position="314"/>
        <end position="324"/>
    </location>
</feature>
<proteinExistence type="predicted"/>
<name>A0A7M5XKK8_9CNID</name>
<evidence type="ECO:0000259" key="9">
    <source>
        <dbReference type="PROSITE" id="PS50157"/>
    </source>
</evidence>
<dbReference type="PANTHER" id="PTHR45718:SF4">
    <property type="entry name" value="TRANSCRIPTIONAL ACTIVATOR CUBITUS INTERRUPTUS"/>
    <property type="match status" value="1"/>
</dbReference>
<comment type="subcellular location">
    <subcellularLocation>
        <location evidence="1">Nucleus</location>
    </subcellularLocation>
</comment>
<dbReference type="InterPro" id="IPR043359">
    <property type="entry name" value="GLI-like"/>
</dbReference>
<dbReference type="SMART" id="SM00355">
    <property type="entry name" value="ZnF_C2H2"/>
    <property type="match status" value="5"/>
</dbReference>
<dbReference type="InterPro" id="IPR036236">
    <property type="entry name" value="Znf_C2H2_sf"/>
</dbReference>
<dbReference type="FunFam" id="3.30.160.60:FF:000036">
    <property type="entry name" value="GLI family zinc finger 3"/>
    <property type="match status" value="1"/>
</dbReference>
<dbReference type="GO" id="GO:0000978">
    <property type="term" value="F:RNA polymerase II cis-regulatory region sequence-specific DNA binding"/>
    <property type="evidence" value="ECO:0007669"/>
    <property type="project" value="TreeGrafter"/>
</dbReference>
<keyword evidence="4 7" id="KW-0863">Zinc-finger</keyword>
<keyword evidence="6" id="KW-0539">Nucleus</keyword>
<feature type="region of interest" description="Disordered" evidence="8">
    <location>
        <begin position="143"/>
        <end position="181"/>
    </location>
</feature>
<dbReference type="SUPFAM" id="SSF57667">
    <property type="entry name" value="beta-beta-alpha zinc fingers"/>
    <property type="match status" value="4"/>
</dbReference>
<dbReference type="RefSeq" id="XP_066928292.1">
    <property type="nucleotide sequence ID" value="XM_067072191.1"/>
</dbReference>
<dbReference type="GO" id="GO:0008270">
    <property type="term" value="F:zinc ion binding"/>
    <property type="evidence" value="ECO:0007669"/>
    <property type="project" value="UniProtKB-KW"/>
</dbReference>
<evidence type="ECO:0000256" key="8">
    <source>
        <dbReference type="SAM" id="MobiDB-lite"/>
    </source>
</evidence>
<evidence type="ECO:0000256" key="3">
    <source>
        <dbReference type="ARBA" id="ARBA00022737"/>
    </source>
</evidence>
<keyword evidence="11" id="KW-1185">Reference proteome</keyword>
<feature type="compositionally biased region" description="Polar residues" evidence="8">
    <location>
        <begin position="747"/>
        <end position="761"/>
    </location>
</feature>
<accession>A0A7M5XKK8</accession>
<keyword evidence="2" id="KW-0479">Metal-binding</keyword>
<evidence type="ECO:0000256" key="1">
    <source>
        <dbReference type="ARBA" id="ARBA00004123"/>
    </source>
</evidence>
<feature type="compositionally biased region" description="Pro residues" evidence="8">
    <location>
        <begin position="861"/>
        <end position="870"/>
    </location>
</feature>
<dbReference type="PROSITE" id="PS00028">
    <property type="entry name" value="ZINC_FINGER_C2H2_1"/>
    <property type="match status" value="4"/>
</dbReference>
<evidence type="ECO:0000256" key="5">
    <source>
        <dbReference type="ARBA" id="ARBA00022833"/>
    </source>
</evidence>
<keyword evidence="3" id="KW-0677">Repeat</keyword>
<evidence type="ECO:0000313" key="11">
    <source>
        <dbReference type="Proteomes" id="UP000594262"/>
    </source>
</evidence>
<sequence length="1231" mass="136777">MVYHTNTPMNGTYPAFRPDPGSMVEGKIAEQNNINKYGDMRRNGAGDNLKSRLIEHMKQEPVDQGYEQISQQNNYNWGNRQNSVHKAACDSTSNVSPPRRNTNNEFAVPLHPSEYRQLNKINTPDKSLSYITPFTPAEYLSSRAGSYSDRPTSTATSLKSGYMDMPGSRNSGSLSRHSARGKKRMLSVSPIFDCLNDIIRTSPNSLVAFVNNNDLRSGFISRSSTGRNSSAASHASHSSYGHLSPAPASQPIAMSRQRNHFASNETYTPSLQSQQFIQHPRRLPMPPPTQIREQVSSSTGDIPPPNFPPPGVTNRPSPQRTIQNKPREEELSPKQHSPGKPDSNEFSPSEATPKSNTTEHGGADSADDEEEGVDLRCKWRDCGVLFDAQSKLVQHVNTEHIQKNKKDCTCYWEDCSRDEKPFKAMYMLVVHVRRHTGEKPHKCHYDGCDKAYSRLENLKTHLRSHTGERPYLCEVPGCEKAFSNASDRAKHQNRTHSSVKQYGCKVAGCTKRYTDPSSLRKHMKTVHGALPQPNKKVKVDHKAIKKEEHSPINIKVEVPEDDPKSPNKRKNTSSEECSPSKHSPAYNGHHDAGGNGRSPIYSASLNGFNGYNDYAMGGSGTGGGGYNRGGANNGHHQTIVSSTTNYDIGRNWSNDPVASSNNGGNGPIVPIDNDPLNLRDDFMQMGVDGGGMINGVGVNLQVQMRIPTQQNIGQPHLGKPIDLYSNDVNRRLSNGSLKGLTPRRESNVSTLSADSSYSSGTELPMAGGRRDSTHSTISYVSGGRRSATLPSPLPSRNLSPGRINQTVIEGEVLDEFTSQQTGAQLPIQQDISASYVDTNNVNYSRGSSGYGSQQTYFAPKTPSPMSPSPPSREIRRASEGTVRRVSDSAVSGVPSIKEKLQYRRASDPVKVQRVMDNTPRRTSFSTFSVLPTLSNQQQNQQNQLNNNNNNQQQQFQQNMFQQNMNSQQQQQQQQQMQFQNSTNLMVTPQQNLSVATTSQNNMDSVVYAQPDSTSNVGNNMLTNTNDLSMLMDTFNMQQSIPQQVPQDPLQLNMENVNLQQPQPQQMFNNNQLPSPSTLSMNNTPPRLSHMHMNNQTFNNNSNNMPTNNGGASNFVVPHPPAMRRNTVQQISQPCAIDTDNNYDFTLQWRNEHFGARSQQNNQPQQVIEPDSTAIDKDLESLMVNSMASLNTQQNARPKTNMAINRMDSLMNSYAEENKYFEYSSNAVERYQ</sequence>
<feature type="region of interest" description="Disordered" evidence="8">
    <location>
        <begin position="269"/>
        <end position="370"/>
    </location>
</feature>
<feature type="compositionally biased region" description="Polar residues" evidence="8">
    <location>
        <begin position="143"/>
        <end position="159"/>
    </location>
</feature>
<feature type="domain" description="C2H2-type" evidence="9">
    <location>
        <begin position="441"/>
        <end position="470"/>
    </location>
</feature>
<dbReference type="Pfam" id="PF23561">
    <property type="entry name" value="zf-C2H2_15"/>
    <property type="match status" value="1"/>
</dbReference>
<feature type="domain" description="C2H2-type" evidence="9">
    <location>
        <begin position="471"/>
        <end position="501"/>
    </location>
</feature>
<dbReference type="EnsemblMetazoa" id="CLYHEMT023152.1">
    <property type="protein sequence ID" value="CLYHEMP023152.1"/>
    <property type="gene ID" value="CLYHEMG023152"/>
</dbReference>
<dbReference type="FunFam" id="3.30.160.60:FF:000048">
    <property type="entry name" value="GLI family zinc finger 3"/>
    <property type="match status" value="1"/>
</dbReference>
<evidence type="ECO:0000256" key="2">
    <source>
        <dbReference type="ARBA" id="ARBA00022723"/>
    </source>
</evidence>
<organism evidence="10 11">
    <name type="scientific">Clytia hemisphaerica</name>
    <dbReference type="NCBI Taxonomy" id="252671"/>
    <lineage>
        <taxon>Eukaryota</taxon>
        <taxon>Metazoa</taxon>
        <taxon>Cnidaria</taxon>
        <taxon>Hydrozoa</taxon>
        <taxon>Hydroidolina</taxon>
        <taxon>Leptothecata</taxon>
        <taxon>Obeliida</taxon>
        <taxon>Clytiidae</taxon>
        <taxon>Clytia</taxon>
    </lineage>
</organism>
<dbReference type="AlphaFoldDB" id="A0A7M5XKK8"/>
<feature type="region of interest" description="Disordered" evidence="8">
    <location>
        <begin position="222"/>
        <end position="249"/>
    </location>
</feature>
<dbReference type="InterPro" id="IPR056436">
    <property type="entry name" value="Znf-C2H2_ZIC1-5/GLI1-3-like"/>
</dbReference>
<reference evidence="10" key="1">
    <citation type="submission" date="2021-01" db="UniProtKB">
        <authorList>
            <consortium name="EnsemblMetazoa"/>
        </authorList>
    </citation>
    <scope>IDENTIFICATION</scope>
</reference>
<feature type="compositionally biased region" description="Low complexity" evidence="8">
    <location>
        <begin position="229"/>
        <end position="239"/>
    </location>
</feature>
<dbReference type="FunFam" id="3.30.160.60:FF:000031">
    <property type="entry name" value="GLI family zinc finger 3"/>
    <property type="match status" value="1"/>
</dbReference>
<dbReference type="GeneID" id="136815741"/>
<dbReference type="GO" id="GO:0005634">
    <property type="term" value="C:nucleus"/>
    <property type="evidence" value="ECO:0007669"/>
    <property type="project" value="UniProtKB-SubCell"/>
</dbReference>
<feature type="compositionally biased region" description="Polar residues" evidence="8">
    <location>
        <begin position="291"/>
        <end position="300"/>
    </location>
</feature>
<feature type="compositionally biased region" description="Basic and acidic residues" evidence="8">
    <location>
        <begin position="872"/>
        <end position="886"/>
    </location>
</feature>
<feature type="domain" description="C2H2-type" evidence="9">
    <location>
        <begin position="413"/>
        <end position="440"/>
    </location>
</feature>
<evidence type="ECO:0000256" key="6">
    <source>
        <dbReference type="ARBA" id="ARBA00023242"/>
    </source>
</evidence>
<dbReference type="PANTHER" id="PTHR45718">
    <property type="entry name" value="TRANSCRIPTIONAL ACTIVATOR CUBITUS INTERRUPTUS"/>
    <property type="match status" value="1"/>
</dbReference>
<feature type="compositionally biased region" description="Pro residues" evidence="8">
    <location>
        <begin position="302"/>
        <end position="311"/>
    </location>
</feature>
<feature type="region of interest" description="Disordered" evidence="8">
    <location>
        <begin position="515"/>
        <end position="598"/>
    </location>
</feature>
<dbReference type="Proteomes" id="UP000594262">
    <property type="component" value="Unplaced"/>
</dbReference>
<feature type="compositionally biased region" description="Polar residues" evidence="8">
    <location>
        <begin position="344"/>
        <end position="359"/>
    </location>
</feature>
<dbReference type="Pfam" id="PF00096">
    <property type="entry name" value="zf-C2H2"/>
    <property type="match status" value="2"/>
</dbReference>
<keyword evidence="5" id="KW-0862">Zinc</keyword>
<feature type="domain" description="C2H2-type" evidence="9">
    <location>
        <begin position="375"/>
        <end position="405"/>
    </location>
</feature>
<dbReference type="GO" id="GO:0000981">
    <property type="term" value="F:DNA-binding transcription factor activity, RNA polymerase II-specific"/>
    <property type="evidence" value="ECO:0007669"/>
    <property type="project" value="TreeGrafter"/>
</dbReference>
<dbReference type="OrthoDB" id="3214149at2759"/>
<evidence type="ECO:0000256" key="7">
    <source>
        <dbReference type="PROSITE-ProRule" id="PRU00042"/>
    </source>
</evidence>
<protein>
    <recommendedName>
        <fullName evidence="9">C2H2-type domain-containing protein</fullName>
    </recommendedName>
</protein>
<dbReference type="InterPro" id="IPR013087">
    <property type="entry name" value="Znf_C2H2_type"/>
</dbReference>